<accession>A0A438JMH2</accession>
<feature type="domain" description="Reverse transcriptase Ty1/copia-type" evidence="1">
    <location>
        <begin position="166"/>
        <end position="238"/>
    </location>
</feature>
<feature type="domain" description="Reverse transcriptase Ty1/copia-type" evidence="1">
    <location>
        <begin position="75"/>
        <end position="162"/>
    </location>
</feature>
<evidence type="ECO:0000313" key="3">
    <source>
        <dbReference type="Proteomes" id="UP000288805"/>
    </source>
</evidence>
<dbReference type="EMBL" id="QGNW01000035">
    <property type="protein sequence ID" value="RVX10127.1"/>
    <property type="molecule type" value="Genomic_DNA"/>
</dbReference>
<dbReference type="InterPro" id="IPR013103">
    <property type="entry name" value="RVT_2"/>
</dbReference>
<proteinExistence type="predicted"/>
<reference evidence="2 3" key="1">
    <citation type="journal article" date="2018" name="PLoS Genet.">
        <title>Population sequencing reveals clonal diversity and ancestral inbreeding in the grapevine cultivar Chardonnay.</title>
        <authorList>
            <person name="Roach M.J."/>
            <person name="Johnson D.L."/>
            <person name="Bohlmann J."/>
            <person name="van Vuuren H.J."/>
            <person name="Jones S.J."/>
            <person name="Pretorius I.S."/>
            <person name="Schmidt S.A."/>
            <person name="Borneman A.R."/>
        </authorList>
    </citation>
    <scope>NUCLEOTIDE SEQUENCE [LARGE SCALE GENOMIC DNA]</scope>
    <source>
        <strain evidence="3">cv. Chardonnay</strain>
        <tissue evidence="2">Leaf</tissue>
    </source>
</reference>
<organism evidence="2 3">
    <name type="scientific">Vitis vinifera</name>
    <name type="common">Grape</name>
    <dbReference type="NCBI Taxonomy" id="29760"/>
    <lineage>
        <taxon>Eukaryota</taxon>
        <taxon>Viridiplantae</taxon>
        <taxon>Streptophyta</taxon>
        <taxon>Embryophyta</taxon>
        <taxon>Tracheophyta</taxon>
        <taxon>Spermatophyta</taxon>
        <taxon>Magnoliopsida</taxon>
        <taxon>eudicotyledons</taxon>
        <taxon>Gunneridae</taxon>
        <taxon>Pentapetalae</taxon>
        <taxon>rosids</taxon>
        <taxon>Vitales</taxon>
        <taxon>Vitaceae</taxon>
        <taxon>Viteae</taxon>
        <taxon>Vitis</taxon>
    </lineage>
</organism>
<protein>
    <submittedName>
        <fullName evidence="2">Retrovirus-related Pol polyprotein from transposon RE1</fullName>
    </submittedName>
</protein>
<evidence type="ECO:0000313" key="2">
    <source>
        <dbReference type="EMBL" id="RVX10127.1"/>
    </source>
</evidence>
<dbReference type="AlphaFoldDB" id="A0A438JMH2"/>
<dbReference type="PANTHER" id="PTHR11439:SF503">
    <property type="entry name" value="CYSTEINE-RICH RLK (RECEPTOR-LIKE PROTEIN KINASE) 8"/>
    <property type="match status" value="1"/>
</dbReference>
<gene>
    <name evidence="2" type="primary">RE1_336</name>
    <name evidence="2" type="ORF">CK203_016178</name>
</gene>
<dbReference type="Pfam" id="PF07727">
    <property type="entry name" value="RVT_2"/>
    <property type="match status" value="2"/>
</dbReference>
<comment type="caution">
    <text evidence="2">The sequence shown here is derived from an EMBL/GenBank/DDBJ whole genome shotgun (WGS) entry which is preliminary data.</text>
</comment>
<name>A0A438JMH2_VITVI</name>
<dbReference type="Proteomes" id="UP000288805">
    <property type="component" value="Unassembled WGS sequence"/>
</dbReference>
<evidence type="ECO:0000259" key="1">
    <source>
        <dbReference type="Pfam" id="PF07727"/>
    </source>
</evidence>
<dbReference type="PANTHER" id="PTHR11439">
    <property type="entry name" value="GAG-POL-RELATED RETROTRANSPOSON"/>
    <property type="match status" value="1"/>
</dbReference>
<sequence>MENEEWDWEDSKIELETSFLDEREDDPPVRGTRLLSEIYQRCNVAIYEPADHEEALKESKWKDAMKEELLMIEKNKTWELVDRPQERKVIGVKWVFRTKLNVDGSVNKYKARLVVKGYAQIFGVDYSKTFAPVARLDTIRLLLAIFAQLGWKVHQMDAPRAWYSRIDDYLLGSSAKLIDEFKLDMMQVFQMTYLGLMTYFLGMEIKQGKDQVFICQRKYAKEVLKKFRMEDCKEMNTLMNQKEKLSKDDGAKKVEETYFRSLIGCLMYLTATRPDILYVVSVLSSFMHYASEVHLKTAKRVVRYIKGTVDYGVKFQKIPNMKLFGYSDSD</sequence>